<organism evidence="1 2">
    <name type="scientific">Rhizobium lusitanum</name>
    <dbReference type="NCBI Taxonomy" id="293958"/>
    <lineage>
        <taxon>Bacteria</taxon>
        <taxon>Pseudomonadati</taxon>
        <taxon>Pseudomonadota</taxon>
        <taxon>Alphaproteobacteria</taxon>
        <taxon>Hyphomicrobiales</taxon>
        <taxon>Rhizobiaceae</taxon>
        <taxon>Rhizobium/Agrobacterium group</taxon>
        <taxon>Rhizobium</taxon>
    </lineage>
</organism>
<protein>
    <submittedName>
        <fullName evidence="1">Uncharacterized protein</fullName>
    </submittedName>
</protein>
<proteinExistence type="predicted"/>
<dbReference type="Proteomes" id="UP000199205">
    <property type="component" value="Unassembled WGS sequence"/>
</dbReference>
<name>A0A1C3WNM3_9HYPH</name>
<dbReference type="AlphaFoldDB" id="A0A1C3WNM3"/>
<gene>
    <name evidence="1" type="ORF">GA0061101_113155</name>
</gene>
<sequence length="97" mass="10530">MSVILPIVELLADCKTDAERAQWLFACPSAVLYREDGSIRVILRKAGLQAGIDYLDVELSAMRAVRGPFGVLAPTIKESRDGATLELARTVGMVRAI</sequence>
<dbReference type="OrthoDB" id="8398518at2"/>
<dbReference type="EMBL" id="FMAF01000013">
    <property type="protein sequence ID" value="SCB41324.1"/>
    <property type="molecule type" value="Genomic_DNA"/>
</dbReference>
<dbReference type="RefSeq" id="WP_092575176.1">
    <property type="nucleotide sequence ID" value="NZ_FMAF01000013.1"/>
</dbReference>
<accession>A0A1C3WNM3</accession>
<evidence type="ECO:0000313" key="2">
    <source>
        <dbReference type="Proteomes" id="UP000199205"/>
    </source>
</evidence>
<evidence type="ECO:0000313" key="1">
    <source>
        <dbReference type="EMBL" id="SCB41324.1"/>
    </source>
</evidence>
<reference evidence="1 2" key="1">
    <citation type="submission" date="2016-08" db="EMBL/GenBank/DDBJ databases">
        <authorList>
            <person name="Seilhamer J.J."/>
        </authorList>
    </citation>
    <scope>NUCLEOTIDE SEQUENCE [LARGE SCALE GENOMIC DNA]</scope>
    <source>
        <strain evidence="1 2">P1-7</strain>
    </source>
</reference>